<dbReference type="Gene3D" id="3.30.750.24">
    <property type="entry name" value="STAS domain"/>
    <property type="match status" value="1"/>
</dbReference>
<dbReference type="EMBL" id="JBIRGQ010000003">
    <property type="protein sequence ID" value="MFH8546619.1"/>
    <property type="molecule type" value="Genomic_DNA"/>
</dbReference>
<accession>A0ABW7QQ10</accession>
<evidence type="ECO:0000259" key="3">
    <source>
        <dbReference type="PROSITE" id="PS50801"/>
    </source>
</evidence>
<name>A0ABW7QQ10_9ACTN</name>
<keyword evidence="5" id="KW-1185">Reference proteome</keyword>
<evidence type="ECO:0000313" key="4">
    <source>
        <dbReference type="EMBL" id="MFH8546619.1"/>
    </source>
</evidence>
<dbReference type="SUPFAM" id="SSF52091">
    <property type="entry name" value="SpoIIaa-like"/>
    <property type="match status" value="1"/>
</dbReference>
<dbReference type="NCBIfam" id="TIGR00377">
    <property type="entry name" value="ant_ant_sig"/>
    <property type="match status" value="1"/>
</dbReference>
<dbReference type="RefSeq" id="WP_397712303.1">
    <property type="nucleotide sequence ID" value="NZ_JBIRGN010000003.1"/>
</dbReference>
<proteinExistence type="inferred from homology"/>
<dbReference type="InterPro" id="IPR002645">
    <property type="entry name" value="STAS_dom"/>
</dbReference>
<comment type="similarity">
    <text evidence="1 2">Belongs to the anti-sigma-factor antagonist family.</text>
</comment>
<dbReference type="InterPro" id="IPR003658">
    <property type="entry name" value="Anti-sigma_ant"/>
</dbReference>
<sequence length="130" mass="14507">MGTPDPGFGLHHRVVDGSIILTFRGELDAWADQELAPRIAVLMNRPDTEVVVDLRQVTFLDAGGLRMLVRIKGQAAARRRPLRLVRSSPRVWRVLRITRLDRSFTVLDNMPAALEAPDETGCEGNLNRPA</sequence>
<dbReference type="Pfam" id="PF01740">
    <property type="entry name" value="STAS"/>
    <property type="match status" value="1"/>
</dbReference>
<dbReference type="Proteomes" id="UP001610818">
    <property type="component" value="Unassembled WGS sequence"/>
</dbReference>
<feature type="domain" description="STAS" evidence="3">
    <location>
        <begin position="8"/>
        <end position="117"/>
    </location>
</feature>
<evidence type="ECO:0000256" key="2">
    <source>
        <dbReference type="RuleBase" id="RU003749"/>
    </source>
</evidence>
<organism evidence="4 5">
    <name type="scientific">Streptomyces longisporoflavus</name>
    <dbReference type="NCBI Taxonomy" id="28044"/>
    <lineage>
        <taxon>Bacteria</taxon>
        <taxon>Bacillati</taxon>
        <taxon>Actinomycetota</taxon>
        <taxon>Actinomycetes</taxon>
        <taxon>Kitasatosporales</taxon>
        <taxon>Streptomycetaceae</taxon>
        <taxon>Streptomyces</taxon>
    </lineage>
</organism>
<comment type="caution">
    <text evidence="4">The sequence shown here is derived from an EMBL/GenBank/DDBJ whole genome shotgun (WGS) entry which is preliminary data.</text>
</comment>
<dbReference type="InterPro" id="IPR036513">
    <property type="entry name" value="STAS_dom_sf"/>
</dbReference>
<evidence type="ECO:0000256" key="1">
    <source>
        <dbReference type="ARBA" id="ARBA00009013"/>
    </source>
</evidence>
<gene>
    <name evidence="4" type="ORF">ACH4F9_16585</name>
</gene>
<reference evidence="4 5" key="1">
    <citation type="submission" date="2024-10" db="EMBL/GenBank/DDBJ databases">
        <title>The Natural Products Discovery Center: Release of the First 8490 Sequenced Strains for Exploring Actinobacteria Biosynthetic Diversity.</title>
        <authorList>
            <person name="Kalkreuter E."/>
            <person name="Kautsar S.A."/>
            <person name="Yang D."/>
            <person name="Bader C.D."/>
            <person name="Teijaro C.N."/>
            <person name="Fluegel L."/>
            <person name="Davis C.M."/>
            <person name="Simpson J.R."/>
            <person name="Lauterbach L."/>
            <person name="Steele A.D."/>
            <person name="Gui C."/>
            <person name="Meng S."/>
            <person name="Li G."/>
            <person name="Viehrig K."/>
            <person name="Ye F."/>
            <person name="Su P."/>
            <person name="Kiefer A.F."/>
            <person name="Nichols A."/>
            <person name="Cepeda A.J."/>
            <person name="Yan W."/>
            <person name="Fan B."/>
            <person name="Jiang Y."/>
            <person name="Adhikari A."/>
            <person name="Zheng C.-J."/>
            <person name="Schuster L."/>
            <person name="Cowan T.M."/>
            <person name="Smanski M.J."/>
            <person name="Chevrette M.G."/>
            <person name="De Carvalho L.P.S."/>
            <person name="Shen B."/>
        </authorList>
    </citation>
    <scope>NUCLEOTIDE SEQUENCE [LARGE SCALE GENOMIC DNA]</scope>
    <source>
        <strain evidence="4 5">NPDC017990</strain>
    </source>
</reference>
<dbReference type="PANTHER" id="PTHR33495">
    <property type="entry name" value="ANTI-SIGMA FACTOR ANTAGONIST TM_1081-RELATED-RELATED"/>
    <property type="match status" value="1"/>
</dbReference>
<dbReference type="CDD" id="cd07043">
    <property type="entry name" value="STAS_anti-anti-sigma_factors"/>
    <property type="match status" value="1"/>
</dbReference>
<evidence type="ECO:0000313" key="5">
    <source>
        <dbReference type="Proteomes" id="UP001610818"/>
    </source>
</evidence>
<dbReference type="PROSITE" id="PS50801">
    <property type="entry name" value="STAS"/>
    <property type="match status" value="1"/>
</dbReference>
<dbReference type="PANTHER" id="PTHR33495:SF2">
    <property type="entry name" value="ANTI-SIGMA FACTOR ANTAGONIST TM_1081-RELATED"/>
    <property type="match status" value="1"/>
</dbReference>
<protein>
    <recommendedName>
        <fullName evidence="2">Anti-sigma factor antagonist</fullName>
    </recommendedName>
</protein>